<sequence length="95" mass="10479">MAKNWSDLKLELSQPPCSIDQAVERLLLVLNDKNKLVIAALPAENLCDLYHTIGMAIKNAWLHKPDNQLLASCGTSQPDDASSVIISELWQALQP</sequence>
<protein>
    <recommendedName>
        <fullName evidence="1">DUF6794 domain-containing protein</fullName>
    </recommendedName>
</protein>
<gene>
    <name evidence="2" type="ORF">A1359_16060</name>
</gene>
<evidence type="ECO:0000313" key="3">
    <source>
        <dbReference type="Proteomes" id="UP000078476"/>
    </source>
</evidence>
<dbReference type="EMBL" id="LUUI01000150">
    <property type="protein sequence ID" value="OAI10766.1"/>
    <property type="molecule type" value="Genomic_DNA"/>
</dbReference>
<evidence type="ECO:0000313" key="2">
    <source>
        <dbReference type="EMBL" id="OAI10766.1"/>
    </source>
</evidence>
<organism evidence="2 3">
    <name type="scientific">Methylomonas lenta</name>
    <dbReference type="NCBI Taxonomy" id="980561"/>
    <lineage>
        <taxon>Bacteria</taxon>
        <taxon>Pseudomonadati</taxon>
        <taxon>Pseudomonadota</taxon>
        <taxon>Gammaproteobacteria</taxon>
        <taxon>Methylococcales</taxon>
        <taxon>Methylococcaceae</taxon>
        <taxon>Methylomonas</taxon>
    </lineage>
</organism>
<dbReference type="Proteomes" id="UP000078476">
    <property type="component" value="Unassembled WGS sequence"/>
</dbReference>
<accession>A0A177MYI9</accession>
<dbReference type="OrthoDB" id="8781471at2"/>
<name>A0A177MYI9_9GAMM</name>
<dbReference type="AlphaFoldDB" id="A0A177MYI9"/>
<evidence type="ECO:0000259" key="1">
    <source>
        <dbReference type="Pfam" id="PF20594"/>
    </source>
</evidence>
<feature type="domain" description="DUF6794" evidence="1">
    <location>
        <begin position="16"/>
        <end position="93"/>
    </location>
</feature>
<keyword evidence="3" id="KW-1185">Reference proteome</keyword>
<dbReference type="InterPro" id="IPR046744">
    <property type="entry name" value="DUF6794"/>
</dbReference>
<comment type="caution">
    <text evidence="2">The sequence shown here is derived from an EMBL/GenBank/DDBJ whole genome shotgun (WGS) entry which is preliminary data.</text>
</comment>
<proteinExistence type="predicted"/>
<dbReference type="RefSeq" id="WP_066986867.1">
    <property type="nucleotide sequence ID" value="NZ_LUUI01000150.1"/>
</dbReference>
<reference evidence="2 3" key="1">
    <citation type="submission" date="2016-03" db="EMBL/GenBank/DDBJ databases">
        <authorList>
            <person name="Ploux O."/>
        </authorList>
    </citation>
    <scope>NUCLEOTIDE SEQUENCE [LARGE SCALE GENOMIC DNA]</scope>
    <source>
        <strain evidence="2 3">R-45370</strain>
    </source>
</reference>
<dbReference type="Pfam" id="PF20594">
    <property type="entry name" value="DUF6794"/>
    <property type="match status" value="1"/>
</dbReference>